<dbReference type="EC" id="1.1.1.47" evidence="4"/>
<evidence type="ECO:0000313" key="4">
    <source>
        <dbReference type="EMBL" id="PZD71648.1"/>
    </source>
</evidence>
<accession>A0A2W1JCY4</accession>
<evidence type="ECO:0000256" key="3">
    <source>
        <dbReference type="RuleBase" id="RU000363"/>
    </source>
</evidence>
<comment type="similarity">
    <text evidence="1 3">Belongs to the short-chain dehydrogenases/reductases (SDR) family.</text>
</comment>
<dbReference type="CDD" id="cd05233">
    <property type="entry name" value="SDR_c"/>
    <property type="match status" value="1"/>
</dbReference>
<dbReference type="Pfam" id="PF00106">
    <property type="entry name" value="adh_short"/>
    <property type="match status" value="1"/>
</dbReference>
<dbReference type="InterPro" id="IPR002347">
    <property type="entry name" value="SDR_fam"/>
</dbReference>
<comment type="caution">
    <text evidence="4">The sequence shown here is derived from an EMBL/GenBank/DDBJ whole genome shotgun (WGS) entry which is preliminary data.</text>
</comment>
<dbReference type="GO" id="GO:0047936">
    <property type="term" value="F:glucose 1-dehydrogenase [NAD(P)+] activity"/>
    <property type="evidence" value="ECO:0007669"/>
    <property type="project" value="UniProtKB-EC"/>
</dbReference>
<organism evidence="4 5">
    <name type="scientific">Acaryochloris thomasi RCC1774</name>
    <dbReference type="NCBI Taxonomy" id="1764569"/>
    <lineage>
        <taxon>Bacteria</taxon>
        <taxon>Bacillati</taxon>
        <taxon>Cyanobacteriota</taxon>
        <taxon>Cyanophyceae</taxon>
        <taxon>Acaryochloridales</taxon>
        <taxon>Acaryochloridaceae</taxon>
        <taxon>Acaryochloris</taxon>
        <taxon>Acaryochloris thomasi</taxon>
    </lineage>
</organism>
<dbReference type="RefSeq" id="WP_110987898.1">
    <property type="nucleotide sequence ID" value="NZ_CAWNWM010000015.1"/>
</dbReference>
<evidence type="ECO:0000256" key="1">
    <source>
        <dbReference type="ARBA" id="ARBA00006484"/>
    </source>
</evidence>
<evidence type="ECO:0000256" key="2">
    <source>
        <dbReference type="ARBA" id="ARBA00023002"/>
    </source>
</evidence>
<gene>
    <name evidence="4" type="primary">ycdF_3</name>
    <name evidence="4" type="ORF">C1752_05096</name>
</gene>
<dbReference type="PRINTS" id="PR00080">
    <property type="entry name" value="SDRFAMILY"/>
</dbReference>
<reference evidence="4 5" key="1">
    <citation type="journal article" date="2018" name="Sci. Rep.">
        <title>A novel species of the marine cyanobacterium Acaryochloris with a unique pigment content and lifestyle.</title>
        <authorList>
            <person name="Partensky F."/>
            <person name="Six C."/>
            <person name="Ratin M."/>
            <person name="Garczarek L."/>
            <person name="Vaulot D."/>
            <person name="Probert I."/>
            <person name="Calteau A."/>
            <person name="Gourvil P."/>
            <person name="Marie D."/>
            <person name="Grebert T."/>
            <person name="Bouchier C."/>
            <person name="Le Panse S."/>
            <person name="Gachenot M."/>
            <person name="Rodriguez F."/>
            <person name="Garrido J.L."/>
        </authorList>
    </citation>
    <scope>NUCLEOTIDE SEQUENCE [LARGE SCALE GENOMIC DNA]</scope>
    <source>
        <strain evidence="4 5">RCC1774</strain>
    </source>
</reference>
<dbReference type="Gene3D" id="3.40.50.720">
    <property type="entry name" value="NAD(P)-binding Rossmann-like Domain"/>
    <property type="match status" value="1"/>
</dbReference>
<dbReference type="OrthoDB" id="9775296at2"/>
<dbReference type="EMBL" id="PQWO01000015">
    <property type="protein sequence ID" value="PZD71648.1"/>
    <property type="molecule type" value="Genomic_DNA"/>
</dbReference>
<keyword evidence="5" id="KW-1185">Reference proteome</keyword>
<dbReference type="PANTHER" id="PTHR44196">
    <property type="entry name" value="DEHYDROGENASE/REDUCTASE SDR FAMILY MEMBER 7B"/>
    <property type="match status" value="1"/>
</dbReference>
<name>A0A2W1JCY4_9CYAN</name>
<sequence>MADLFPLQGRTAVVTGSTRGIGLIMAQALIAAGANVVVSSRSETGAVCEQLERNALAPGTGQIMGTTCDVTSLGQVEQLAAKTIERFGQIDIWINNAGIASPYAQTLDIPIERWKRVVQTNLYGTYHGTTVALQHMLERNQGKIVNVFGAGDRDSRVDKYGYMSAYATSKSAVRRFTLVMAEEYKQTPISILGLRPGLVATDLMTKIEPLTDEAAQRLKGLSFALFLFTTPAEQIQTTIVKMVSSTTDGVSGQVYRCRVTVPTIVQRWIKRSR</sequence>
<dbReference type="PRINTS" id="PR00081">
    <property type="entry name" value="GDHRDH"/>
</dbReference>
<dbReference type="InterPro" id="IPR036291">
    <property type="entry name" value="NAD(P)-bd_dom_sf"/>
</dbReference>
<dbReference type="PANTHER" id="PTHR44196:SF1">
    <property type="entry name" value="DEHYDROGENASE_REDUCTASE SDR FAMILY MEMBER 7B"/>
    <property type="match status" value="1"/>
</dbReference>
<dbReference type="Proteomes" id="UP000248857">
    <property type="component" value="Unassembled WGS sequence"/>
</dbReference>
<dbReference type="GO" id="GO:0016020">
    <property type="term" value="C:membrane"/>
    <property type="evidence" value="ECO:0007669"/>
    <property type="project" value="TreeGrafter"/>
</dbReference>
<evidence type="ECO:0000313" key="5">
    <source>
        <dbReference type="Proteomes" id="UP000248857"/>
    </source>
</evidence>
<proteinExistence type="inferred from homology"/>
<dbReference type="AlphaFoldDB" id="A0A2W1JCY4"/>
<keyword evidence="2 4" id="KW-0560">Oxidoreductase</keyword>
<dbReference type="SUPFAM" id="SSF51735">
    <property type="entry name" value="NAD(P)-binding Rossmann-fold domains"/>
    <property type="match status" value="1"/>
</dbReference>
<protein>
    <submittedName>
        <fullName evidence="4">Glucose 1-dehydrogenase 2</fullName>
        <ecNumber evidence="4">1.1.1.47</ecNumber>
    </submittedName>
</protein>